<proteinExistence type="predicted"/>
<comment type="caution">
    <text evidence="1">The sequence shown here is derived from an EMBL/GenBank/DDBJ whole genome shotgun (WGS) entry which is preliminary data.</text>
</comment>
<organism evidence="1 2">
    <name type="scientific">Candidatus Phocaeicola excrementipullorum</name>
    <dbReference type="NCBI Taxonomy" id="2838731"/>
    <lineage>
        <taxon>Bacteria</taxon>
        <taxon>Pseudomonadati</taxon>
        <taxon>Bacteroidota</taxon>
        <taxon>Bacteroidia</taxon>
        <taxon>Bacteroidales</taxon>
        <taxon>Bacteroidaceae</taxon>
        <taxon>Phocaeicola</taxon>
    </lineage>
</organism>
<protein>
    <submittedName>
        <fullName evidence="1">Uncharacterized protein</fullName>
    </submittedName>
</protein>
<sequence>MKDGSRRRKGLYIIYNTRPKEDMREKEKNRHLKRLSPQIQADDRTNIQNTVVQDLRFKPHLETKLPAEKFIARLKTYISSPEMQIFLQEAFSRMPNLKKQRRRIGLLQSANQMQAV</sequence>
<evidence type="ECO:0000313" key="2">
    <source>
        <dbReference type="Proteomes" id="UP000784286"/>
    </source>
</evidence>
<accession>A0A948X545</accession>
<evidence type="ECO:0000313" key="1">
    <source>
        <dbReference type="EMBL" id="MBU3857416.1"/>
    </source>
</evidence>
<reference evidence="1" key="2">
    <citation type="submission" date="2021-04" db="EMBL/GenBank/DDBJ databases">
        <authorList>
            <person name="Gilroy R."/>
        </authorList>
    </citation>
    <scope>NUCLEOTIDE SEQUENCE</scope>
    <source>
        <strain evidence="1">8470</strain>
    </source>
</reference>
<dbReference type="AlphaFoldDB" id="A0A948X545"/>
<gene>
    <name evidence="1" type="ORF">H9928_12955</name>
</gene>
<reference evidence="1" key="1">
    <citation type="journal article" date="2021" name="PeerJ">
        <title>Extensive microbial diversity within the chicken gut microbiome revealed by metagenomics and culture.</title>
        <authorList>
            <person name="Gilroy R."/>
            <person name="Ravi A."/>
            <person name="Getino M."/>
            <person name="Pursley I."/>
            <person name="Horton D.L."/>
            <person name="Alikhan N.F."/>
            <person name="Baker D."/>
            <person name="Gharbi K."/>
            <person name="Hall N."/>
            <person name="Watson M."/>
            <person name="Adriaenssens E.M."/>
            <person name="Foster-Nyarko E."/>
            <person name="Jarju S."/>
            <person name="Secka A."/>
            <person name="Antonio M."/>
            <person name="Oren A."/>
            <person name="Chaudhuri R.R."/>
            <person name="La Ragione R."/>
            <person name="Hildebrand F."/>
            <person name="Pallen M.J."/>
        </authorList>
    </citation>
    <scope>NUCLEOTIDE SEQUENCE</scope>
    <source>
        <strain evidence="1">8470</strain>
    </source>
</reference>
<name>A0A948X545_9BACT</name>
<dbReference type="EMBL" id="JAHLFJ010000120">
    <property type="protein sequence ID" value="MBU3857416.1"/>
    <property type="molecule type" value="Genomic_DNA"/>
</dbReference>
<dbReference type="Proteomes" id="UP000784286">
    <property type="component" value="Unassembled WGS sequence"/>
</dbReference>